<sequence length="219" mass="23196">MPTPTAGNVLLSIPPESPLAGRARLEDTRSGVRVDTDMEWRIYAPDCHLGYVPRDSKDGGSVVYPPKPCKSCLDATAVCSGVGGLKCARCKARHAVCSLYEDNVEGRAWAKALVAGKLSVANQTSTSVTPTAVKPELGSKRVTRPKKARVESSPGLDSSITRNSSTPIATPPHLPSTSTSCNCTYAFRTALVAAIEALDKSLEEQGTSKKALGKRKARD</sequence>
<proteinExistence type="predicted"/>
<evidence type="ECO:0000313" key="2">
    <source>
        <dbReference type="EMBL" id="KIK12069.1"/>
    </source>
</evidence>
<protein>
    <submittedName>
        <fullName evidence="2">Uncharacterized protein</fullName>
    </submittedName>
</protein>
<dbReference type="OrthoDB" id="3243215at2759"/>
<dbReference type="AlphaFoldDB" id="A0A0C9YE11"/>
<dbReference type="Proteomes" id="UP000054018">
    <property type="component" value="Unassembled WGS sequence"/>
</dbReference>
<gene>
    <name evidence="2" type="ORF">PISMIDRAFT_464981</name>
</gene>
<organism evidence="2 3">
    <name type="scientific">Pisolithus microcarpus 441</name>
    <dbReference type="NCBI Taxonomy" id="765257"/>
    <lineage>
        <taxon>Eukaryota</taxon>
        <taxon>Fungi</taxon>
        <taxon>Dikarya</taxon>
        <taxon>Basidiomycota</taxon>
        <taxon>Agaricomycotina</taxon>
        <taxon>Agaricomycetes</taxon>
        <taxon>Agaricomycetidae</taxon>
        <taxon>Boletales</taxon>
        <taxon>Sclerodermatineae</taxon>
        <taxon>Pisolithaceae</taxon>
        <taxon>Pisolithus</taxon>
    </lineage>
</organism>
<feature type="compositionally biased region" description="Polar residues" evidence="1">
    <location>
        <begin position="155"/>
        <end position="168"/>
    </location>
</feature>
<evidence type="ECO:0000256" key="1">
    <source>
        <dbReference type="SAM" id="MobiDB-lite"/>
    </source>
</evidence>
<reference evidence="3" key="2">
    <citation type="submission" date="2015-01" db="EMBL/GenBank/DDBJ databases">
        <title>Evolutionary Origins and Diversification of the Mycorrhizal Mutualists.</title>
        <authorList>
            <consortium name="DOE Joint Genome Institute"/>
            <consortium name="Mycorrhizal Genomics Consortium"/>
            <person name="Kohler A."/>
            <person name="Kuo A."/>
            <person name="Nagy L.G."/>
            <person name="Floudas D."/>
            <person name="Copeland A."/>
            <person name="Barry K.W."/>
            <person name="Cichocki N."/>
            <person name="Veneault-Fourrey C."/>
            <person name="LaButti K."/>
            <person name="Lindquist E.A."/>
            <person name="Lipzen A."/>
            <person name="Lundell T."/>
            <person name="Morin E."/>
            <person name="Murat C."/>
            <person name="Riley R."/>
            <person name="Ohm R."/>
            <person name="Sun H."/>
            <person name="Tunlid A."/>
            <person name="Henrissat B."/>
            <person name="Grigoriev I.V."/>
            <person name="Hibbett D.S."/>
            <person name="Martin F."/>
        </authorList>
    </citation>
    <scope>NUCLEOTIDE SEQUENCE [LARGE SCALE GENOMIC DNA]</scope>
    <source>
        <strain evidence="3">441</strain>
    </source>
</reference>
<name>A0A0C9YE11_9AGAM</name>
<accession>A0A0C9YE11</accession>
<feature type="region of interest" description="Disordered" evidence="1">
    <location>
        <begin position="140"/>
        <end position="176"/>
    </location>
</feature>
<keyword evidence="3" id="KW-1185">Reference proteome</keyword>
<evidence type="ECO:0000313" key="3">
    <source>
        <dbReference type="Proteomes" id="UP000054018"/>
    </source>
</evidence>
<reference evidence="2 3" key="1">
    <citation type="submission" date="2014-04" db="EMBL/GenBank/DDBJ databases">
        <authorList>
            <consortium name="DOE Joint Genome Institute"/>
            <person name="Kuo A."/>
            <person name="Kohler A."/>
            <person name="Costa M.D."/>
            <person name="Nagy L.G."/>
            <person name="Floudas D."/>
            <person name="Copeland A."/>
            <person name="Barry K.W."/>
            <person name="Cichocki N."/>
            <person name="Veneault-Fourrey C."/>
            <person name="LaButti K."/>
            <person name="Lindquist E.A."/>
            <person name="Lipzen A."/>
            <person name="Lundell T."/>
            <person name="Morin E."/>
            <person name="Murat C."/>
            <person name="Sun H."/>
            <person name="Tunlid A."/>
            <person name="Henrissat B."/>
            <person name="Grigoriev I.V."/>
            <person name="Hibbett D.S."/>
            <person name="Martin F."/>
            <person name="Nordberg H.P."/>
            <person name="Cantor M.N."/>
            <person name="Hua S.X."/>
        </authorList>
    </citation>
    <scope>NUCLEOTIDE SEQUENCE [LARGE SCALE GENOMIC DNA]</scope>
    <source>
        <strain evidence="2 3">441</strain>
    </source>
</reference>
<dbReference type="EMBL" id="KN834121">
    <property type="protein sequence ID" value="KIK12069.1"/>
    <property type="molecule type" value="Genomic_DNA"/>
</dbReference>
<dbReference type="HOGENOM" id="CLU_1163543_0_0_1"/>